<reference evidence="1 2" key="1">
    <citation type="submission" date="2019-09" db="EMBL/GenBank/DDBJ databases">
        <title>Chitinophaga ginsengihumi sp. nov., isolated from soil of ginseng rhizosphere.</title>
        <authorList>
            <person name="Lee J."/>
        </authorList>
    </citation>
    <scope>NUCLEOTIDE SEQUENCE [LARGE SCALE GENOMIC DNA]</scope>
    <source>
        <strain evidence="1 2">BN140078</strain>
    </source>
</reference>
<gene>
    <name evidence="1" type="ORF">F0L74_27860</name>
</gene>
<comment type="caution">
    <text evidence="1">The sequence shown here is derived from an EMBL/GenBank/DDBJ whole genome shotgun (WGS) entry which is preliminary data.</text>
</comment>
<evidence type="ECO:0000313" key="1">
    <source>
        <dbReference type="EMBL" id="KAA2239998.1"/>
    </source>
</evidence>
<protein>
    <submittedName>
        <fullName evidence="1">Uncharacterized protein</fullName>
    </submittedName>
</protein>
<dbReference type="Proteomes" id="UP000324611">
    <property type="component" value="Unassembled WGS sequence"/>
</dbReference>
<dbReference type="RefSeq" id="WP_149841175.1">
    <property type="nucleotide sequence ID" value="NZ_VUOC01000004.1"/>
</dbReference>
<name>A0A5B2VMT2_9BACT</name>
<dbReference type="EMBL" id="VUOC01000004">
    <property type="protein sequence ID" value="KAA2239998.1"/>
    <property type="molecule type" value="Genomic_DNA"/>
</dbReference>
<keyword evidence="2" id="KW-1185">Reference proteome</keyword>
<accession>A0A5B2VMT2</accession>
<proteinExistence type="predicted"/>
<dbReference type="AlphaFoldDB" id="A0A5B2VMT2"/>
<reference evidence="1 2" key="2">
    <citation type="submission" date="2019-09" db="EMBL/GenBank/DDBJ databases">
        <authorList>
            <person name="Jin C."/>
        </authorList>
    </citation>
    <scope>NUCLEOTIDE SEQUENCE [LARGE SCALE GENOMIC DNA]</scope>
    <source>
        <strain evidence="1 2">BN140078</strain>
    </source>
</reference>
<organism evidence="1 2">
    <name type="scientific">Chitinophaga agrisoli</name>
    <dbReference type="NCBI Taxonomy" id="2607653"/>
    <lineage>
        <taxon>Bacteria</taxon>
        <taxon>Pseudomonadati</taxon>
        <taxon>Bacteroidota</taxon>
        <taxon>Chitinophagia</taxon>
        <taxon>Chitinophagales</taxon>
        <taxon>Chitinophagaceae</taxon>
        <taxon>Chitinophaga</taxon>
    </lineage>
</organism>
<sequence length="265" mass="30361">MSAKQNNKVYGREELKQYFRNGKMPTESHFGYLIDSTINKQEDGFSRDEENGLRIAALGASKNLVSFYKAANELQPFFQVAKDEQESPGLRLQPNNGATDPQEVDASSFFFHMDGKLGVGKKCDPNFRMDVNGFVGMEGRMGTFKTGRVLADGKWHPILEDLDNCQAFEVMARTGLKHAGRHAITHAYALSAFASPFNKIRQTCSYHGFFWNKIKLRWSGRTHSYQLQIRTNSNYGQGVEIFYHITRLWADELFMTDDYYYKNGR</sequence>
<evidence type="ECO:0000313" key="2">
    <source>
        <dbReference type="Proteomes" id="UP000324611"/>
    </source>
</evidence>